<dbReference type="Proteomes" id="UP001152523">
    <property type="component" value="Unassembled WGS sequence"/>
</dbReference>
<reference evidence="1" key="1">
    <citation type="submission" date="2022-07" db="EMBL/GenBank/DDBJ databases">
        <authorList>
            <person name="Macas J."/>
            <person name="Novak P."/>
            <person name="Neumann P."/>
        </authorList>
    </citation>
    <scope>NUCLEOTIDE SEQUENCE</scope>
</reference>
<name>A0AAV0FWC7_9ASTE</name>
<accession>A0AAV0FWC7</accession>
<organism evidence="1 2">
    <name type="scientific">Cuscuta epithymum</name>
    <dbReference type="NCBI Taxonomy" id="186058"/>
    <lineage>
        <taxon>Eukaryota</taxon>
        <taxon>Viridiplantae</taxon>
        <taxon>Streptophyta</taxon>
        <taxon>Embryophyta</taxon>
        <taxon>Tracheophyta</taxon>
        <taxon>Spermatophyta</taxon>
        <taxon>Magnoliopsida</taxon>
        <taxon>eudicotyledons</taxon>
        <taxon>Gunneridae</taxon>
        <taxon>Pentapetalae</taxon>
        <taxon>asterids</taxon>
        <taxon>lamiids</taxon>
        <taxon>Solanales</taxon>
        <taxon>Convolvulaceae</taxon>
        <taxon>Cuscuteae</taxon>
        <taxon>Cuscuta</taxon>
        <taxon>Cuscuta subgen. Cuscuta</taxon>
    </lineage>
</organism>
<sequence length="38" mass="4730">MLRARKQQRLVSQEYFHLREHEESCLFIETELNGYVIY</sequence>
<protein>
    <submittedName>
        <fullName evidence="1">Uncharacterized protein</fullName>
    </submittedName>
</protein>
<comment type="caution">
    <text evidence="1">The sequence shown here is derived from an EMBL/GenBank/DDBJ whole genome shotgun (WGS) entry which is preliminary data.</text>
</comment>
<keyword evidence="2" id="KW-1185">Reference proteome</keyword>
<evidence type="ECO:0000313" key="2">
    <source>
        <dbReference type="Proteomes" id="UP001152523"/>
    </source>
</evidence>
<dbReference type="EMBL" id="CAMAPF010001022">
    <property type="protein sequence ID" value="CAH9139997.1"/>
    <property type="molecule type" value="Genomic_DNA"/>
</dbReference>
<evidence type="ECO:0000313" key="1">
    <source>
        <dbReference type="EMBL" id="CAH9139997.1"/>
    </source>
</evidence>
<proteinExistence type="predicted"/>
<dbReference type="AlphaFoldDB" id="A0AAV0FWC7"/>
<gene>
    <name evidence="1" type="ORF">CEPIT_LOCUS38008</name>
</gene>